<evidence type="ECO:0000313" key="2">
    <source>
        <dbReference type="EMBL" id="SDS86700.1"/>
    </source>
</evidence>
<evidence type="ECO:0008006" key="4">
    <source>
        <dbReference type="Google" id="ProtNLM"/>
    </source>
</evidence>
<dbReference type="GeneID" id="300208016"/>
<organism evidence="2 3">
    <name type="scientific">Pseudomonas asplenii</name>
    <dbReference type="NCBI Taxonomy" id="53407"/>
    <lineage>
        <taxon>Bacteria</taxon>
        <taxon>Pseudomonadati</taxon>
        <taxon>Pseudomonadota</taxon>
        <taxon>Gammaproteobacteria</taxon>
        <taxon>Pseudomonadales</taxon>
        <taxon>Pseudomonadaceae</taxon>
        <taxon>Pseudomonas</taxon>
    </lineage>
</organism>
<accession>A0A1H1VQC7</accession>
<dbReference type="RefSeq" id="WP_090206135.1">
    <property type="nucleotide sequence ID" value="NZ_LT629777.1"/>
</dbReference>
<proteinExistence type="predicted"/>
<gene>
    <name evidence="2" type="ORF">SAMN05216598_3054</name>
</gene>
<reference evidence="3" key="1">
    <citation type="submission" date="2016-10" db="EMBL/GenBank/DDBJ databases">
        <authorList>
            <person name="Varghese N."/>
            <person name="Submissions S."/>
        </authorList>
    </citation>
    <scope>NUCLEOTIDE SEQUENCE [LARGE SCALE GENOMIC DNA]</scope>
    <source>
        <strain evidence="3">ATCC 23835</strain>
    </source>
</reference>
<evidence type="ECO:0000256" key="1">
    <source>
        <dbReference type="SAM" id="MobiDB-lite"/>
    </source>
</evidence>
<dbReference type="Proteomes" id="UP000199524">
    <property type="component" value="Chromosome I"/>
</dbReference>
<name>A0A1H1VQC7_9PSED</name>
<feature type="region of interest" description="Disordered" evidence="1">
    <location>
        <begin position="92"/>
        <end position="122"/>
    </location>
</feature>
<protein>
    <recommendedName>
        <fullName evidence="4">Terminase small subunit</fullName>
    </recommendedName>
</protein>
<sequence length="122" mass="13467">MTEQTTETTRRRRKRKPLDVHAEGLALLAETLAASRKKLEWCAENDVPVDAAQVSANVSLLKLLETMRHVDDDDKDKETAALVAGFHAKTAERAARPTAAPTKEDLLAEYGLSPDRYPTPSI</sequence>
<dbReference type="EMBL" id="LT629777">
    <property type="protein sequence ID" value="SDS86700.1"/>
    <property type="molecule type" value="Genomic_DNA"/>
</dbReference>
<keyword evidence="3" id="KW-1185">Reference proteome</keyword>
<evidence type="ECO:0000313" key="3">
    <source>
        <dbReference type="Proteomes" id="UP000199524"/>
    </source>
</evidence>
<dbReference type="AlphaFoldDB" id="A0A1H1VQC7"/>